<comment type="similarity">
    <text evidence="1">Belongs to the MurL family.</text>
</comment>
<dbReference type="STRING" id="1801668.A3D46_00525"/>
<evidence type="ECO:0000259" key="3">
    <source>
        <dbReference type="Pfam" id="PF26299"/>
    </source>
</evidence>
<gene>
    <name evidence="1" type="primary">murL</name>
    <name evidence="4" type="ORF">A3D46_00525</name>
</gene>
<organism evidence="4 5">
    <name type="scientific">Candidatus Nealsonbacteria bacterium RIFCSPHIGHO2_02_FULL_43_13</name>
    <dbReference type="NCBI Taxonomy" id="1801668"/>
    <lineage>
        <taxon>Bacteria</taxon>
        <taxon>Candidatus Nealsoniibacteriota</taxon>
    </lineage>
</organism>
<dbReference type="EC" id="5.1.1.23" evidence="1"/>
<dbReference type="HAMAP" id="MF_02209">
    <property type="entry name" value="MurL"/>
    <property type="match status" value="1"/>
</dbReference>
<dbReference type="GO" id="GO:0009252">
    <property type="term" value="P:peptidoglycan biosynthetic process"/>
    <property type="evidence" value="ECO:0007669"/>
    <property type="project" value="UniProtKB-UniRule"/>
</dbReference>
<reference evidence="4 5" key="1">
    <citation type="journal article" date="2016" name="Nat. Commun.">
        <title>Thousands of microbial genomes shed light on interconnected biogeochemical processes in an aquifer system.</title>
        <authorList>
            <person name="Anantharaman K."/>
            <person name="Brown C.T."/>
            <person name="Hug L.A."/>
            <person name="Sharon I."/>
            <person name="Castelle C.J."/>
            <person name="Probst A.J."/>
            <person name="Thomas B.C."/>
            <person name="Singh A."/>
            <person name="Wilkins M.J."/>
            <person name="Karaoz U."/>
            <person name="Brodie E.L."/>
            <person name="Williams K.H."/>
            <person name="Hubbard S.S."/>
            <person name="Banfield J.F."/>
        </authorList>
    </citation>
    <scope>NUCLEOTIDE SEQUENCE [LARGE SCALE GENOMIC DNA]</scope>
</reference>
<dbReference type="InterPro" id="IPR043689">
    <property type="entry name" value="MurL"/>
</dbReference>
<dbReference type="UniPathway" id="UPA00219"/>
<dbReference type="Proteomes" id="UP000178703">
    <property type="component" value="Unassembled WGS sequence"/>
</dbReference>
<keyword evidence="1" id="KW-0131">Cell cycle</keyword>
<accession>A0A1G2EAN9</accession>
<keyword evidence="1" id="KW-0132">Cell division</keyword>
<evidence type="ECO:0000259" key="2">
    <source>
        <dbReference type="Pfam" id="PF26298"/>
    </source>
</evidence>
<dbReference type="EMBL" id="MHMD01000001">
    <property type="protein sequence ID" value="OGZ22340.1"/>
    <property type="molecule type" value="Genomic_DNA"/>
</dbReference>
<dbReference type="InterPro" id="IPR058741">
    <property type="entry name" value="MurL_C"/>
</dbReference>
<dbReference type="GO" id="GO:0005737">
    <property type="term" value="C:cytoplasm"/>
    <property type="evidence" value="ECO:0007669"/>
    <property type="project" value="UniProtKB-UniRule"/>
</dbReference>
<comment type="function">
    <text evidence="1">Cell wall formation. Catalyzes epimerization of the terminal L-glutamate in UDP-N-acetyl-alpha-D-muramoyl-L-alanyl-L-glutamate.</text>
</comment>
<sequence>MKAGSLRKKYPAFIYQKYSYRLKRGNLKISFYFKVEPDIVFRSRIIIKNIPEGRLEKIDKKALSNFIFHLGLMEIPSYWKATCSPEIIIRAGVLDKDQAAWWRNLIINGMGQFFYENKIDWREPDFLKISVNPSISAPALGTTDLELKEGYLIPIGGGKDSIVTLNLLKERGERINCFLLNPSSYAKRTVKIAGLKSPIKAERRIDADLLALNAKGHLNGHTPFTAVLSFLSVFCAVLFDYKNVAFSNEKSANEGNVMYLGKSINHQWAKTSEFEKMFRSYSQKYLAKNVNYFSFLRKYTELQIAKMFTKYPKYFPAFSSCNKGIKTGQRWCNTCPKCLFTYLVLSPYLTEKQLLKIFGKNLLKDKKMLPLLKKLTGEKGTKPFECVGTHQESRLALKLNAHKRIRK</sequence>
<dbReference type="GO" id="GO:0071555">
    <property type="term" value="P:cell wall organization"/>
    <property type="evidence" value="ECO:0007669"/>
    <property type="project" value="UniProtKB-KW"/>
</dbReference>
<dbReference type="AlphaFoldDB" id="A0A1G2EAN9"/>
<comment type="pathway">
    <text evidence="1">Cell wall biogenesis; peptidoglycan biosynthesis.</text>
</comment>
<dbReference type="Gene3D" id="3.40.50.620">
    <property type="entry name" value="HUPs"/>
    <property type="match status" value="1"/>
</dbReference>
<dbReference type="GO" id="GO:0008360">
    <property type="term" value="P:regulation of cell shape"/>
    <property type="evidence" value="ECO:0007669"/>
    <property type="project" value="UniProtKB-KW"/>
</dbReference>
<dbReference type="GO" id="GO:0051301">
    <property type="term" value="P:cell division"/>
    <property type="evidence" value="ECO:0007669"/>
    <property type="project" value="UniProtKB-KW"/>
</dbReference>
<protein>
    <recommendedName>
        <fullName evidence="1">UDP-N-acetyl-alpha-D-muramoyl-L-alanyl-L-glutamate epimerase</fullName>
        <ecNumber evidence="1">5.1.1.23</ecNumber>
    </recommendedName>
    <alternativeName>
        <fullName evidence="1">UDP-MurNAc-L-Ala-L-Glu epimerase</fullName>
    </alternativeName>
</protein>
<feature type="domain" description="MurL N-terminal" evidence="3">
    <location>
        <begin position="7"/>
        <end position="295"/>
    </location>
</feature>
<keyword evidence="1" id="KW-0961">Cell wall biogenesis/degradation</keyword>
<proteinExistence type="inferred from homology"/>
<keyword evidence="1" id="KW-0133">Cell shape</keyword>
<dbReference type="InterPro" id="IPR014729">
    <property type="entry name" value="Rossmann-like_a/b/a_fold"/>
</dbReference>
<comment type="catalytic activity">
    <reaction evidence="1">
        <text>UDP-N-acetyl-alpha-D-muramoyl-L-alanyl-L-glutamate + ATP + H2O = UDP-N-acetyl-alpha-D-muramoyl-L-alanyl-D-glutamate + AMP + diphosphate + H(+)</text>
        <dbReference type="Rhea" id="RHEA:58812"/>
        <dbReference type="ChEBI" id="CHEBI:15377"/>
        <dbReference type="ChEBI" id="CHEBI:15378"/>
        <dbReference type="ChEBI" id="CHEBI:30616"/>
        <dbReference type="ChEBI" id="CHEBI:33019"/>
        <dbReference type="ChEBI" id="CHEBI:83900"/>
        <dbReference type="ChEBI" id="CHEBI:142725"/>
        <dbReference type="ChEBI" id="CHEBI:456215"/>
        <dbReference type="EC" id="5.1.1.23"/>
    </reaction>
</comment>
<name>A0A1G2EAN9_9BACT</name>
<dbReference type="Pfam" id="PF26299">
    <property type="entry name" value="MurL_N"/>
    <property type="match status" value="1"/>
</dbReference>
<evidence type="ECO:0000313" key="4">
    <source>
        <dbReference type="EMBL" id="OGZ22340.1"/>
    </source>
</evidence>
<evidence type="ECO:0000313" key="5">
    <source>
        <dbReference type="Proteomes" id="UP000178703"/>
    </source>
</evidence>
<evidence type="ECO:0000256" key="1">
    <source>
        <dbReference type="HAMAP-Rule" id="MF_02209"/>
    </source>
</evidence>
<keyword evidence="1" id="KW-0573">Peptidoglycan synthesis</keyword>
<keyword evidence="1" id="KW-0413">Isomerase</keyword>
<dbReference type="InterPro" id="IPR058740">
    <property type="entry name" value="MurL_N"/>
</dbReference>
<dbReference type="GO" id="GO:0016855">
    <property type="term" value="F:racemase and epimerase activity, acting on amino acids and derivatives"/>
    <property type="evidence" value="ECO:0007669"/>
    <property type="project" value="UniProtKB-UniRule"/>
</dbReference>
<feature type="domain" description="MurL C-terminal" evidence="2">
    <location>
        <begin position="318"/>
        <end position="402"/>
    </location>
</feature>
<comment type="caution">
    <text evidence="4">The sequence shown here is derived from an EMBL/GenBank/DDBJ whole genome shotgun (WGS) entry which is preliminary data.</text>
</comment>
<dbReference type="Pfam" id="PF26298">
    <property type="entry name" value="MurL_epimerase_C"/>
    <property type="match status" value="1"/>
</dbReference>